<protein>
    <submittedName>
        <fullName evidence="7">NnrU family protein</fullName>
    </submittedName>
</protein>
<feature type="transmembrane region" description="Helical" evidence="5">
    <location>
        <begin position="12"/>
        <end position="31"/>
    </location>
</feature>
<evidence type="ECO:0000256" key="3">
    <source>
        <dbReference type="ARBA" id="ARBA00022989"/>
    </source>
</evidence>
<evidence type="ECO:0000313" key="7">
    <source>
        <dbReference type="EMBL" id="KAA3527911.1"/>
    </source>
</evidence>
<keyword evidence="3 5" id="KW-1133">Transmembrane helix</keyword>
<proteinExistence type="predicted"/>
<accession>A0A368P0L7</accession>
<keyword evidence="2 5" id="KW-0812">Transmembrane</keyword>
<feature type="transmembrane region" description="Helical" evidence="5">
    <location>
        <begin position="76"/>
        <end position="98"/>
    </location>
</feature>
<evidence type="ECO:0000256" key="2">
    <source>
        <dbReference type="ARBA" id="ARBA00022692"/>
    </source>
</evidence>
<evidence type="ECO:0000313" key="8">
    <source>
        <dbReference type="Proteomes" id="UP000436911"/>
    </source>
</evidence>
<dbReference type="Proteomes" id="UP000436911">
    <property type="component" value="Unassembled WGS sequence"/>
</dbReference>
<comment type="caution">
    <text evidence="7">The sequence shown here is derived from an EMBL/GenBank/DDBJ whole genome shotgun (WGS) entry which is preliminary data.</text>
</comment>
<feature type="domain" description="NnrU" evidence="6">
    <location>
        <begin position="12"/>
        <end position="229"/>
    </location>
</feature>
<evidence type="ECO:0000259" key="6">
    <source>
        <dbReference type="Pfam" id="PF07298"/>
    </source>
</evidence>
<reference evidence="7 8" key="1">
    <citation type="submission" date="2018-08" db="EMBL/GenBank/DDBJ databases">
        <title>Genome sequencing of Agrobacterium vitis strain ICMP 10754.</title>
        <authorList>
            <person name="Visnovsky S.B."/>
            <person name="Pitman A.R."/>
        </authorList>
    </citation>
    <scope>NUCLEOTIDE SEQUENCE [LARGE SCALE GENOMIC DNA]</scope>
    <source>
        <strain evidence="7 8">ICMP 10754</strain>
    </source>
</reference>
<dbReference type="EMBL" id="QUSG01000005">
    <property type="protein sequence ID" value="KAA3527911.1"/>
    <property type="molecule type" value="Genomic_DNA"/>
</dbReference>
<dbReference type="Pfam" id="PF07298">
    <property type="entry name" value="NnrU"/>
    <property type="match status" value="1"/>
</dbReference>
<gene>
    <name evidence="7" type="ORF">DXT89_11650</name>
</gene>
<feature type="transmembrane region" description="Helical" evidence="5">
    <location>
        <begin position="119"/>
        <end position="138"/>
    </location>
</feature>
<evidence type="ECO:0000256" key="5">
    <source>
        <dbReference type="SAM" id="Phobius"/>
    </source>
</evidence>
<name>A0A368P0L7_AGRVI</name>
<feature type="transmembrane region" description="Helical" evidence="5">
    <location>
        <begin position="43"/>
        <end position="64"/>
    </location>
</feature>
<dbReference type="OrthoDB" id="7828645at2"/>
<feature type="transmembrane region" description="Helical" evidence="5">
    <location>
        <begin position="144"/>
        <end position="162"/>
    </location>
</feature>
<comment type="subcellular location">
    <subcellularLocation>
        <location evidence="1">Membrane</location>
        <topology evidence="1">Multi-pass membrane protein</topology>
    </subcellularLocation>
</comment>
<feature type="transmembrane region" description="Helical" evidence="5">
    <location>
        <begin position="203"/>
        <end position="227"/>
    </location>
</feature>
<sequence length="237" mass="26000">MCALWEGYMANLVLALIFFVLTHSVPALLGIKGRLVSRLGRTSYMVLYSILSLVGLLWIFYAFMEADDVALWMDRAWQAWLTLVLVPIGLYLVVCGLISPNPYSVTFRAGRKPGAIVSITRHPVLWGFFLWAFGHIFPNGEMRGVILFGGFSLFSLVGMAVLDRRSRTTIDAAGPELGAATSVLPFAAILSGRARLRLDREMAIALVLTAAGTFALLFAFHEVLFGVDPLLLALYGV</sequence>
<evidence type="ECO:0000256" key="4">
    <source>
        <dbReference type="ARBA" id="ARBA00023136"/>
    </source>
</evidence>
<dbReference type="AlphaFoldDB" id="A0A368P0L7"/>
<dbReference type="GO" id="GO:0016020">
    <property type="term" value="C:membrane"/>
    <property type="evidence" value="ECO:0007669"/>
    <property type="project" value="UniProtKB-SubCell"/>
</dbReference>
<evidence type="ECO:0000256" key="1">
    <source>
        <dbReference type="ARBA" id="ARBA00004141"/>
    </source>
</evidence>
<organism evidence="7 8">
    <name type="scientific">Agrobacterium vitis</name>
    <name type="common">Rhizobium vitis</name>
    <dbReference type="NCBI Taxonomy" id="373"/>
    <lineage>
        <taxon>Bacteria</taxon>
        <taxon>Pseudomonadati</taxon>
        <taxon>Pseudomonadota</taxon>
        <taxon>Alphaproteobacteria</taxon>
        <taxon>Hyphomicrobiales</taxon>
        <taxon>Rhizobiaceae</taxon>
        <taxon>Rhizobium/Agrobacterium group</taxon>
        <taxon>Agrobacterium</taxon>
    </lineage>
</organism>
<keyword evidence="4 5" id="KW-0472">Membrane</keyword>
<dbReference type="InterPro" id="IPR009915">
    <property type="entry name" value="NnrU_dom"/>
</dbReference>